<organism evidence="6 7">
    <name type="scientific">Marinomonas phaeophyticola</name>
    <dbReference type="NCBI Taxonomy" id="3004091"/>
    <lineage>
        <taxon>Bacteria</taxon>
        <taxon>Pseudomonadati</taxon>
        <taxon>Pseudomonadota</taxon>
        <taxon>Gammaproteobacteria</taxon>
        <taxon>Oceanospirillales</taxon>
        <taxon>Oceanospirillaceae</taxon>
        <taxon>Marinomonas</taxon>
    </lineage>
</organism>
<evidence type="ECO:0000256" key="1">
    <source>
        <dbReference type="ARBA" id="ARBA00001974"/>
    </source>
</evidence>
<keyword evidence="3" id="KW-0274">FAD</keyword>
<protein>
    <submittedName>
        <fullName evidence="6">TIGR03862 family flavoprotein</fullName>
    </submittedName>
</protein>
<dbReference type="InterPro" id="IPR036188">
    <property type="entry name" value="FAD/NAD-bd_sf"/>
</dbReference>
<dbReference type="SUPFAM" id="SSF51905">
    <property type="entry name" value="FAD/NAD(P)-binding domain"/>
    <property type="match status" value="1"/>
</dbReference>
<dbReference type="Pfam" id="PF03486">
    <property type="entry name" value="HI0933_like"/>
    <property type="match status" value="1"/>
</dbReference>
<dbReference type="InterPro" id="IPR004792">
    <property type="entry name" value="BaiN-like"/>
</dbReference>
<evidence type="ECO:0000259" key="5">
    <source>
        <dbReference type="Pfam" id="PF22780"/>
    </source>
</evidence>
<dbReference type="EMBL" id="JAPUBN010000001">
    <property type="protein sequence ID" value="MCZ2720082.1"/>
    <property type="molecule type" value="Genomic_DNA"/>
</dbReference>
<feature type="domain" description="RsdA/BaiN/AoA(So)-like insert" evidence="5">
    <location>
        <begin position="198"/>
        <end position="353"/>
    </location>
</feature>
<dbReference type="PANTHER" id="PTHR42887">
    <property type="entry name" value="OS12G0638800 PROTEIN"/>
    <property type="match status" value="1"/>
</dbReference>
<gene>
    <name evidence="6" type="ORF">O1D97_00100</name>
</gene>
<dbReference type="Gene3D" id="2.40.30.10">
    <property type="entry name" value="Translation factors"/>
    <property type="match status" value="1"/>
</dbReference>
<reference evidence="6" key="1">
    <citation type="submission" date="2022-12" db="EMBL/GenBank/DDBJ databases">
        <title>Marinomonas 15G1-11 sp. nov, isolated from marine algae.</title>
        <authorList>
            <person name="Butt M."/>
            <person name="Choi D.G."/>
            <person name="Kim J.M."/>
            <person name="Lee J.K."/>
            <person name="Baek J.H."/>
            <person name="Jeon C.O."/>
        </authorList>
    </citation>
    <scope>NUCLEOTIDE SEQUENCE</scope>
    <source>
        <strain evidence="6">15G1-11</strain>
    </source>
</reference>
<evidence type="ECO:0000313" key="6">
    <source>
        <dbReference type="EMBL" id="MCZ2720082.1"/>
    </source>
</evidence>
<name>A0ABT4JNY9_9GAMM</name>
<dbReference type="PANTHER" id="PTHR42887:SF1">
    <property type="entry name" value="BLR3961 PROTEIN"/>
    <property type="match status" value="1"/>
</dbReference>
<dbReference type="RefSeq" id="WP_269121708.1">
    <property type="nucleotide sequence ID" value="NZ_JAPUBN010000001.1"/>
</dbReference>
<dbReference type="NCBIfam" id="TIGR00275">
    <property type="entry name" value="aminoacetone oxidase family FAD-binding enzyme"/>
    <property type="match status" value="1"/>
</dbReference>
<dbReference type="Gene3D" id="1.10.8.260">
    <property type="entry name" value="HI0933 insert domain-like"/>
    <property type="match status" value="1"/>
</dbReference>
<dbReference type="Pfam" id="PF22780">
    <property type="entry name" value="HI0933_like_1st"/>
    <property type="match status" value="1"/>
</dbReference>
<accession>A0ABT4JNY9</accession>
<dbReference type="InterPro" id="IPR022460">
    <property type="entry name" value="Flavoprotein_PP4765"/>
</dbReference>
<dbReference type="InterPro" id="IPR023166">
    <property type="entry name" value="BaiN-like_dom_sf"/>
</dbReference>
<dbReference type="NCBIfam" id="TIGR03862">
    <property type="entry name" value="flavo_PP4765"/>
    <property type="match status" value="1"/>
</dbReference>
<proteinExistence type="predicted"/>
<evidence type="ECO:0000256" key="3">
    <source>
        <dbReference type="ARBA" id="ARBA00022827"/>
    </source>
</evidence>
<comment type="caution">
    <text evidence="6">The sequence shown here is derived from an EMBL/GenBank/DDBJ whole genome shotgun (WGS) entry which is preliminary data.</text>
</comment>
<evidence type="ECO:0000256" key="2">
    <source>
        <dbReference type="ARBA" id="ARBA00022630"/>
    </source>
</evidence>
<dbReference type="InterPro" id="IPR057661">
    <property type="entry name" value="RsdA/BaiN/AoA(So)_Rossmann"/>
</dbReference>
<evidence type="ECO:0000313" key="7">
    <source>
        <dbReference type="Proteomes" id="UP001149719"/>
    </source>
</evidence>
<keyword evidence="7" id="KW-1185">Reference proteome</keyword>
<dbReference type="Proteomes" id="UP001149719">
    <property type="component" value="Unassembled WGS sequence"/>
</dbReference>
<comment type="cofactor">
    <cofactor evidence="1">
        <name>FAD</name>
        <dbReference type="ChEBI" id="CHEBI:57692"/>
    </cofactor>
</comment>
<dbReference type="Gene3D" id="3.50.50.60">
    <property type="entry name" value="FAD/NAD(P)-binding domain"/>
    <property type="match status" value="1"/>
</dbReference>
<dbReference type="PRINTS" id="PR00420">
    <property type="entry name" value="RNGMNOXGNASE"/>
</dbReference>
<dbReference type="SUPFAM" id="SSF160996">
    <property type="entry name" value="HI0933 insert domain-like"/>
    <property type="match status" value="1"/>
</dbReference>
<evidence type="ECO:0000259" key="4">
    <source>
        <dbReference type="Pfam" id="PF03486"/>
    </source>
</evidence>
<dbReference type="InterPro" id="IPR055178">
    <property type="entry name" value="RsdA/BaiN/AoA(So)-like_dom"/>
</dbReference>
<feature type="domain" description="RsdA/BaiN/AoA(So)-like Rossmann fold-like" evidence="4">
    <location>
        <begin position="13"/>
        <end position="406"/>
    </location>
</feature>
<keyword evidence="2" id="KW-0285">Flavoprotein</keyword>
<sequence>MSALKAQKVTSHKVVVIGAGPAGLMAAERIASAGYQVDIYDAMPSVARKFLLAGKGGMNITHSEADRLFRQRFYEANDWVSEWLNVFNATDLRDWLDLLGVETFIGTSGRVFPIEMKAAPLLRKWVHRLKQQGVEFHVRHKWLGWQQGCLHFKNIEKDVFVDSNAVLLALGGASWPALGSDAQWVNFLVSKSEFRSFRPANSGFECKWSQYFADHNKGKPIKGVCISLAGDPVDKNKVKGEVMVDEKGLEGSLVYAHSASIRNRIEERGYAEITIDLMPDLLKEEIVSRLNQPKGKMSLSSFMKKKLKLDSVKSMLLRERLSNSEMQDSKVMASYLKAFPLVLTKCFDIEHAISSAGGVKRSALTKELMLINKAGVFCSGEMLDWEAPTGGYLLTASMASGYYAANGLIHWLNER</sequence>